<feature type="region of interest" description="Disordered" evidence="6">
    <location>
        <begin position="323"/>
        <end position="342"/>
    </location>
</feature>
<sequence length="736" mass="85745">MRFSDSLEAGIYQPWREHYMDYVKLKQFLKADEESPVWGENDESRFVSALDDQLEKVYGFHQKIWKDLNESLTSIEARFSSSNEFTDESLTNEDRLKLLEQLDSCTELVKKLEKYTRLNLTGFYKIVKKHDKLHSAYSLRPILQVRLRACSLGNVQYNPILARIFALYNPLRASLTGGQPSLNAPRHIHSSDDNVYRRRTYRFWVHHDNLMEVKTFIMRRLPVLYYSGKHGFDRDRSAVSGVLDPISTCLYFDNPNFDLYSQNLERSERAFSLRLHWYGKLNSKTDIIVERMVREGSSLSHSEDRFVLREKKLNEFLKEAYDPERKKSRDDSTDVSADSSQKKQLTEDVQKLITEYNLQPVLRSVYTRTAFQIPGDDSVRVNLDSDWVMIREDSFDQERPCRDPIDWHRHDIDDAEFPYKHLRKGEHFRFPYSILEIRECLKPDEEEPLWVSELRSSHLISEVDGFSKYEHGVAVLFERYVPLLPMWLFSMEQDIRKDPETTYPVSKDTASSSNIYVKRRDETVFTSESPPKTFKKAPVVSRRSQAPNAEMAAPHIQQFKHPHGDRFNFKSIPGLLKPSTYGSIYRPGKTYTTPPHIQKPEVPLRVSGPVKVETKVWLANERTYLNWLHVVVLFGSLSLALFNSANAKTGRIFGSIYVMLAVFMGFYAWRLHAKRCNLIMTRSPAPMTEYRGPLFVGVALAISLIANMTFALRGAVEQNLIEDDHVLVKIFCKQFF</sequence>
<dbReference type="CDD" id="cd14480">
    <property type="entry name" value="SPX_VTC2_like"/>
    <property type="match status" value="1"/>
</dbReference>
<dbReference type="eggNOG" id="KOG1161">
    <property type="taxonomic scope" value="Eukaryota"/>
</dbReference>
<dbReference type="InterPro" id="IPR018966">
    <property type="entry name" value="VTC_domain"/>
</dbReference>
<dbReference type="OrthoDB" id="6493944at2759"/>
<evidence type="ECO:0000256" key="4">
    <source>
        <dbReference type="ARBA" id="ARBA00022989"/>
    </source>
</evidence>
<dbReference type="InterPro" id="IPR003807">
    <property type="entry name" value="DUF202"/>
</dbReference>
<dbReference type="Pfam" id="PF02656">
    <property type="entry name" value="DUF202"/>
    <property type="match status" value="1"/>
</dbReference>
<dbReference type="GeneID" id="25035280"/>
<evidence type="ECO:0000256" key="2">
    <source>
        <dbReference type="ARBA" id="ARBA00022554"/>
    </source>
</evidence>
<dbReference type="EMBL" id="KE546993">
    <property type="protein sequence ID" value="EPY50188.1"/>
    <property type="molecule type" value="Genomic_DNA"/>
</dbReference>
<dbReference type="Proteomes" id="UP000015464">
    <property type="component" value="Unassembled WGS sequence"/>
</dbReference>
<evidence type="ECO:0000256" key="3">
    <source>
        <dbReference type="ARBA" id="ARBA00022692"/>
    </source>
</evidence>
<evidence type="ECO:0000256" key="7">
    <source>
        <dbReference type="SAM" id="Phobius"/>
    </source>
</evidence>
<accession>S9VQE7</accession>
<dbReference type="InterPro" id="IPR051572">
    <property type="entry name" value="VTC_Complex_Subunit"/>
</dbReference>
<evidence type="ECO:0000256" key="5">
    <source>
        <dbReference type="ARBA" id="ARBA00023136"/>
    </source>
</evidence>
<protein>
    <submittedName>
        <fullName evidence="9">Polyphosphate synthetase</fullName>
    </submittedName>
</protein>
<feature type="transmembrane region" description="Helical" evidence="7">
    <location>
        <begin position="624"/>
        <end position="642"/>
    </location>
</feature>
<dbReference type="HOGENOM" id="CLU_009308_2_0_1"/>
<dbReference type="AlphaFoldDB" id="S9VQE7"/>
<dbReference type="InterPro" id="IPR042267">
    <property type="entry name" value="VTC_sf"/>
</dbReference>
<feature type="compositionally biased region" description="Basic and acidic residues" evidence="6">
    <location>
        <begin position="323"/>
        <end position="332"/>
    </location>
</feature>
<keyword evidence="4 7" id="KW-1133">Transmembrane helix</keyword>
<keyword evidence="2" id="KW-0926">Vacuole</keyword>
<organism evidence="9 10">
    <name type="scientific">Schizosaccharomyces cryophilus (strain OY26 / ATCC MYA-4695 / CBS 11777 / NBRC 106824 / NRRL Y48691)</name>
    <name type="common">Fission yeast</name>
    <dbReference type="NCBI Taxonomy" id="653667"/>
    <lineage>
        <taxon>Eukaryota</taxon>
        <taxon>Fungi</taxon>
        <taxon>Dikarya</taxon>
        <taxon>Ascomycota</taxon>
        <taxon>Taphrinomycotina</taxon>
        <taxon>Schizosaccharomycetes</taxon>
        <taxon>Schizosaccharomycetales</taxon>
        <taxon>Schizosaccharomycetaceae</taxon>
        <taxon>Schizosaccharomyces</taxon>
    </lineage>
</organism>
<dbReference type="Pfam" id="PF09359">
    <property type="entry name" value="VTC"/>
    <property type="match status" value="1"/>
</dbReference>
<evidence type="ECO:0000313" key="9">
    <source>
        <dbReference type="EMBL" id="EPY50188.1"/>
    </source>
</evidence>
<evidence type="ECO:0000259" key="8">
    <source>
        <dbReference type="PROSITE" id="PS51382"/>
    </source>
</evidence>
<dbReference type="GO" id="GO:0006799">
    <property type="term" value="P:polyphosphate biosynthetic process"/>
    <property type="evidence" value="ECO:0007669"/>
    <property type="project" value="EnsemblFungi"/>
</dbReference>
<dbReference type="RefSeq" id="XP_013024674.1">
    <property type="nucleotide sequence ID" value="XM_013169220.1"/>
</dbReference>
<keyword evidence="5 7" id="KW-0472">Membrane</keyword>
<dbReference type="STRING" id="653667.S9VQE7"/>
<evidence type="ECO:0000256" key="1">
    <source>
        <dbReference type="ARBA" id="ARBA00004128"/>
    </source>
</evidence>
<dbReference type="PANTHER" id="PTHR46140:SF2">
    <property type="entry name" value="VACUOLAR TRANSPORTER CHAPERONE 3 COMPLEX SUBUNIT 3-RELATED"/>
    <property type="match status" value="1"/>
</dbReference>
<feature type="transmembrane region" description="Helical" evidence="7">
    <location>
        <begin position="654"/>
        <end position="672"/>
    </location>
</feature>
<evidence type="ECO:0000256" key="6">
    <source>
        <dbReference type="SAM" id="MobiDB-lite"/>
    </source>
</evidence>
<dbReference type="PROSITE" id="PS51382">
    <property type="entry name" value="SPX"/>
    <property type="match status" value="1"/>
</dbReference>
<name>S9VQE7_SCHCR</name>
<keyword evidence="10" id="KW-1185">Reference proteome</keyword>
<dbReference type="OMA" id="SFKFWVH"/>
<reference evidence="9 10" key="1">
    <citation type="journal article" date="2011" name="Science">
        <title>Comparative functional genomics of the fission yeasts.</title>
        <authorList>
            <person name="Rhind N."/>
            <person name="Chen Z."/>
            <person name="Yassour M."/>
            <person name="Thompson D.A."/>
            <person name="Haas B.J."/>
            <person name="Habib N."/>
            <person name="Wapinski I."/>
            <person name="Roy S."/>
            <person name="Lin M.F."/>
            <person name="Heiman D.I."/>
            <person name="Young S.K."/>
            <person name="Furuya K."/>
            <person name="Guo Y."/>
            <person name="Pidoux A."/>
            <person name="Chen H.M."/>
            <person name="Robbertse B."/>
            <person name="Goldberg J.M."/>
            <person name="Aoki K."/>
            <person name="Bayne E.H."/>
            <person name="Berlin A.M."/>
            <person name="Desjardins C.A."/>
            <person name="Dobbs E."/>
            <person name="Dukaj L."/>
            <person name="Fan L."/>
            <person name="FitzGerald M.G."/>
            <person name="French C."/>
            <person name="Gujja S."/>
            <person name="Hansen K."/>
            <person name="Keifenheim D."/>
            <person name="Levin J.Z."/>
            <person name="Mosher R.A."/>
            <person name="Mueller C.A."/>
            <person name="Pfiffner J."/>
            <person name="Priest M."/>
            <person name="Russ C."/>
            <person name="Smialowska A."/>
            <person name="Swoboda P."/>
            <person name="Sykes S.M."/>
            <person name="Vaughn M."/>
            <person name="Vengrova S."/>
            <person name="Yoder R."/>
            <person name="Zeng Q."/>
            <person name="Allshire R."/>
            <person name="Baulcombe D."/>
            <person name="Birren B.W."/>
            <person name="Brown W."/>
            <person name="Ekwall K."/>
            <person name="Kellis M."/>
            <person name="Leatherwood J."/>
            <person name="Levin H."/>
            <person name="Margalit H."/>
            <person name="Martienssen R."/>
            <person name="Nieduszynski C.A."/>
            <person name="Spatafora J.W."/>
            <person name="Friedman N."/>
            <person name="Dalgaard J.Z."/>
            <person name="Baumann P."/>
            <person name="Niki H."/>
            <person name="Regev A."/>
            <person name="Nusbaum C."/>
        </authorList>
    </citation>
    <scope>NUCLEOTIDE SEQUENCE [LARGE SCALE GENOMIC DNA]</scope>
    <source>
        <strain evidence="10">OY26 / ATCC MYA-4695 / CBS 11777 / NBRC 106824 / NRRL Y48691</strain>
    </source>
</reference>
<feature type="transmembrane region" description="Helical" evidence="7">
    <location>
        <begin position="692"/>
        <end position="712"/>
    </location>
</feature>
<proteinExistence type="predicted"/>
<dbReference type="GO" id="GO:0000329">
    <property type="term" value="C:fungal-type vacuole membrane"/>
    <property type="evidence" value="ECO:0007669"/>
    <property type="project" value="TreeGrafter"/>
</dbReference>
<gene>
    <name evidence="9" type="ORF">SPOG_00949</name>
</gene>
<dbReference type="GO" id="GO:0033254">
    <property type="term" value="C:vacuolar transporter chaperone complex"/>
    <property type="evidence" value="ECO:0007669"/>
    <property type="project" value="TreeGrafter"/>
</dbReference>
<dbReference type="Gene3D" id="3.20.100.30">
    <property type="entry name" value="VTC, catalytic tunnel domain"/>
    <property type="match status" value="1"/>
</dbReference>
<feature type="domain" description="SPX" evidence="8">
    <location>
        <begin position="1"/>
        <end position="144"/>
    </location>
</feature>
<dbReference type="PANTHER" id="PTHR46140">
    <property type="entry name" value="VACUOLAR TRANSPORTER CHAPERONE 1-RELATED"/>
    <property type="match status" value="1"/>
</dbReference>
<keyword evidence="3 7" id="KW-0812">Transmembrane</keyword>
<comment type="subcellular location">
    <subcellularLocation>
        <location evidence="1">Vacuole membrane</location>
        <topology evidence="1">Multi-pass membrane protein</topology>
    </subcellularLocation>
</comment>
<dbReference type="eggNOG" id="KOG4580">
    <property type="taxonomic scope" value="Eukaryota"/>
</dbReference>
<dbReference type="InterPro" id="IPR004331">
    <property type="entry name" value="SPX_dom"/>
</dbReference>
<evidence type="ECO:0000313" key="10">
    <source>
        <dbReference type="Proteomes" id="UP000015464"/>
    </source>
</evidence>